<dbReference type="PANTHER" id="PTHR15910:SF1">
    <property type="entry name" value="ARCHAEMETZINCIN-2"/>
    <property type="match status" value="1"/>
</dbReference>
<organism evidence="7 8">
    <name type="scientific">Panacibacter ginsenosidivorans</name>
    <dbReference type="NCBI Taxonomy" id="1813871"/>
    <lineage>
        <taxon>Bacteria</taxon>
        <taxon>Pseudomonadati</taxon>
        <taxon>Bacteroidota</taxon>
        <taxon>Chitinophagia</taxon>
        <taxon>Chitinophagales</taxon>
        <taxon>Chitinophagaceae</taxon>
        <taxon>Panacibacter</taxon>
    </lineage>
</organism>
<keyword evidence="2" id="KW-0645">Protease</keyword>
<comment type="cofactor">
    <cofactor evidence="1">
        <name>Zn(2+)</name>
        <dbReference type="ChEBI" id="CHEBI:29105"/>
    </cofactor>
</comment>
<dbReference type="Proteomes" id="UP000321533">
    <property type="component" value="Chromosome"/>
</dbReference>
<name>A0A5B8VA21_9BACT</name>
<protein>
    <recommendedName>
        <fullName evidence="9">Zn-dependent protease</fullName>
    </recommendedName>
</protein>
<dbReference type="RefSeq" id="WP_147189590.1">
    <property type="nucleotide sequence ID" value="NZ_CP042435.1"/>
</dbReference>
<dbReference type="GO" id="GO:0008237">
    <property type="term" value="F:metallopeptidase activity"/>
    <property type="evidence" value="ECO:0007669"/>
    <property type="project" value="UniProtKB-KW"/>
</dbReference>
<keyword evidence="5" id="KW-0862">Zinc</keyword>
<dbReference type="AlphaFoldDB" id="A0A5B8VA21"/>
<gene>
    <name evidence="7" type="ORF">FRZ67_10925</name>
</gene>
<dbReference type="InterPro" id="IPR012962">
    <property type="entry name" value="Pept_M54_archaemetzincn"/>
</dbReference>
<dbReference type="EMBL" id="CP042435">
    <property type="protein sequence ID" value="QEC67783.1"/>
    <property type="molecule type" value="Genomic_DNA"/>
</dbReference>
<dbReference type="KEGG" id="pgin:FRZ67_10925"/>
<evidence type="ECO:0000256" key="2">
    <source>
        <dbReference type="ARBA" id="ARBA00022670"/>
    </source>
</evidence>
<evidence type="ECO:0000313" key="7">
    <source>
        <dbReference type="EMBL" id="QEC67783.1"/>
    </source>
</evidence>
<accession>A0A5B8VA21</accession>
<dbReference type="SUPFAM" id="SSF55486">
    <property type="entry name" value="Metalloproteases ('zincins'), catalytic domain"/>
    <property type="match status" value="1"/>
</dbReference>
<dbReference type="Gene3D" id="3.40.390.10">
    <property type="entry name" value="Collagenase (Catalytic Domain)"/>
    <property type="match status" value="1"/>
</dbReference>
<dbReference type="CDD" id="cd11375">
    <property type="entry name" value="Peptidase_M54"/>
    <property type="match status" value="1"/>
</dbReference>
<dbReference type="PANTHER" id="PTHR15910">
    <property type="entry name" value="ARCHAEMETZINCIN"/>
    <property type="match status" value="1"/>
</dbReference>
<sequence length="294" mass="34154">MLNQSYTFKILWLCIIFSSCLSSNPYESAQQKLAPIYPFKKPAQKGDWLYTRIDKYQSLNDYIKSKPTSTDSIRKKIYIMLIGDFDSTQKEIVTGTAEYLHAFYGLQIDFIEMRKDADIFANSRKHPTQGQLQLSAKQIMNVVLKPQLPKDAATLIALTNYDLYPENSWSYIFGLGSTKERVGVWSMYRFGDPHKKEQKEQCLMFTIKTATHEIGHMFSLPHCAKYECCMNGSNSLRELNSHPTYFCPDCLAKICWNLNQDVHANLERTENFWLKRNNVTAKEVYQKSIERLSK</sequence>
<keyword evidence="8" id="KW-1185">Reference proteome</keyword>
<evidence type="ECO:0000256" key="5">
    <source>
        <dbReference type="ARBA" id="ARBA00022833"/>
    </source>
</evidence>
<dbReference type="GO" id="GO:0046872">
    <property type="term" value="F:metal ion binding"/>
    <property type="evidence" value="ECO:0007669"/>
    <property type="project" value="UniProtKB-KW"/>
</dbReference>
<dbReference type="Pfam" id="PF07998">
    <property type="entry name" value="Peptidase_M54"/>
    <property type="match status" value="1"/>
</dbReference>
<dbReference type="InterPro" id="IPR024079">
    <property type="entry name" value="MetalloPept_cat_dom_sf"/>
</dbReference>
<evidence type="ECO:0000256" key="1">
    <source>
        <dbReference type="ARBA" id="ARBA00001947"/>
    </source>
</evidence>
<evidence type="ECO:0000313" key="8">
    <source>
        <dbReference type="Proteomes" id="UP000321533"/>
    </source>
</evidence>
<proteinExistence type="predicted"/>
<evidence type="ECO:0000256" key="6">
    <source>
        <dbReference type="ARBA" id="ARBA00023049"/>
    </source>
</evidence>
<dbReference type="GO" id="GO:0006508">
    <property type="term" value="P:proteolysis"/>
    <property type="evidence" value="ECO:0007669"/>
    <property type="project" value="UniProtKB-KW"/>
</dbReference>
<keyword evidence="3" id="KW-0479">Metal-binding</keyword>
<evidence type="ECO:0000256" key="4">
    <source>
        <dbReference type="ARBA" id="ARBA00022801"/>
    </source>
</evidence>
<keyword evidence="4" id="KW-0378">Hydrolase</keyword>
<evidence type="ECO:0008006" key="9">
    <source>
        <dbReference type="Google" id="ProtNLM"/>
    </source>
</evidence>
<reference evidence="7 8" key="1">
    <citation type="journal article" date="2016" name="Int. J. Syst. Evol. Microbiol.">
        <title>Panacibacter ginsenosidivorans gen. nov., sp. nov., with ginsenoside converting activity isolated from soil of a ginseng field.</title>
        <authorList>
            <person name="Siddiqi M.Z."/>
            <person name="Muhammad Shafi S."/>
            <person name="Choi K.D."/>
            <person name="Im W.T."/>
        </authorList>
    </citation>
    <scope>NUCLEOTIDE SEQUENCE [LARGE SCALE GENOMIC DNA]</scope>
    <source>
        <strain evidence="7 8">Gsoil1550</strain>
    </source>
</reference>
<keyword evidence="6" id="KW-0482">Metalloprotease</keyword>
<dbReference type="OrthoDB" id="9784246at2"/>
<evidence type="ECO:0000256" key="3">
    <source>
        <dbReference type="ARBA" id="ARBA00022723"/>
    </source>
</evidence>